<dbReference type="InterPro" id="IPR036986">
    <property type="entry name" value="S4_RNA-bd_sf"/>
</dbReference>
<dbReference type="Pfam" id="PF01479">
    <property type="entry name" value="S4"/>
    <property type="match status" value="1"/>
</dbReference>
<evidence type="ECO:0000256" key="7">
    <source>
        <dbReference type="SAM" id="MobiDB-lite"/>
    </source>
</evidence>
<proteinExistence type="inferred from homology"/>
<feature type="domain" description="RNA-binding S4" evidence="8">
    <location>
        <begin position="217"/>
        <end position="274"/>
    </location>
</feature>
<evidence type="ECO:0000256" key="1">
    <source>
        <dbReference type="ARBA" id="ARBA00000073"/>
    </source>
</evidence>
<dbReference type="PANTHER" id="PTHR47683">
    <property type="entry name" value="PSEUDOURIDINE SYNTHASE FAMILY PROTEIN-RELATED"/>
    <property type="match status" value="1"/>
</dbReference>
<feature type="compositionally biased region" description="Basic and acidic residues" evidence="7">
    <location>
        <begin position="119"/>
        <end position="141"/>
    </location>
</feature>
<dbReference type="AlphaFoldDB" id="A0A841L2R6"/>
<evidence type="ECO:0000256" key="2">
    <source>
        <dbReference type="ARBA" id="ARBA00008348"/>
    </source>
</evidence>
<dbReference type="SMART" id="SM00363">
    <property type="entry name" value="S4"/>
    <property type="match status" value="1"/>
</dbReference>
<gene>
    <name evidence="9" type="ORF">FHS79_000878</name>
</gene>
<organism evidence="9 10">
    <name type="scientific">Polymorphobacter multimanifer</name>
    <dbReference type="NCBI Taxonomy" id="1070431"/>
    <lineage>
        <taxon>Bacteria</taxon>
        <taxon>Pseudomonadati</taxon>
        <taxon>Pseudomonadota</taxon>
        <taxon>Alphaproteobacteria</taxon>
        <taxon>Sphingomonadales</taxon>
        <taxon>Sphingosinicellaceae</taxon>
        <taxon>Polymorphobacter</taxon>
    </lineage>
</organism>
<dbReference type="Proteomes" id="UP000538147">
    <property type="component" value="Unassembled WGS sequence"/>
</dbReference>
<evidence type="ECO:0000256" key="4">
    <source>
        <dbReference type="ARBA" id="ARBA00023235"/>
    </source>
</evidence>
<evidence type="ECO:0000259" key="8">
    <source>
        <dbReference type="SMART" id="SM00363"/>
    </source>
</evidence>
<dbReference type="SUPFAM" id="SSF55174">
    <property type="entry name" value="Alpha-L RNA-binding motif"/>
    <property type="match status" value="1"/>
</dbReference>
<comment type="similarity">
    <text evidence="2 6">Belongs to the pseudouridine synthase RsuA family.</text>
</comment>
<dbReference type="InterPro" id="IPR020094">
    <property type="entry name" value="TruA/RsuA/RluB/E/F_N"/>
</dbReference>
<keyword evidence="3 5" id="KW-0694">RNA-binding</keyword>
<dbReference type="Gene3D" id="3.30.70.1560">
    <property type="entry name" value="Alpha-L RNA-binding motif"/>
    <property type="match status" value="1"/>
</dbReference>
<dbReference type="RefSeq" id="WP_184195956.1">
    <property type="nucleotide sequence ID" value="NZ_JACIIV010000005.1"/>
</dbReference>
<feature type="compositionally biased region" description="Basic and acidic residues" evidence="7">
    <location>
        <begin position="187"/>
        <end position="202"/>
    </location>
</feature>
<feature type="compositionally biased region" description="Basic and acidic residues" evidence="7">
    <location>
        <begin position="73"/>
        <end position="111"/>
    </location>
</feature>
<dbReference type="InterPro" id="IPR018496">
    <property type="entry name" value="PsdUridine_synth_RsuA/RluB_CS"/>
</dbReference>
<evidence type="ECO:0000256" key="3">
    <source>
        <dbReference type="ARBA" id="ARBA00022884"/>
    </source>
</evidence>
<dbReference type="PANTHER" id="PTHR47683:SF3">
    <property type="entry name" value="RIBOSOMAL LARGE SUBUNIT PSEUDOURIDINE SYNTHASE B"/>
    <property type="match status" value="1"/>
</dbReference>
<evidence type="ECO:0000256" key="5">
    <source>
        <dbReference type="PROSITE-ProRule" id="PRU00182"/>
    </source>
</evidence>
<dbReference type="SUPFAM" id="SSF55120">
    <property type="entry name" value="Pseudouridine synthase"/>
    <property type="match status" value="1"/>
</dbReference>
<name>A0A841L2R6_9SPHN</name>
<dbReference type="PROSITE" id="PS50889">
    <property type="entry name" value="S4"/>
    <property type="match status" value="1"/>
</dbReference>
<keyword evidence="10" id="KW-1185">Reference proteome</keyword>
<dbReference type="InterPro" id="IPR020103">
    <property type="entry name" value="PsdUridine_synth_cat_dom_sf"/>
</dbReference>
<accession>A0A841L2R6</accession>
<protein>
    <recommendedName>
        <fullName evidence="6">Pseudouridine synthase</fullName>
        <ecNumber evidence="6">5.4.99.-</ecNumber>
    </recommendedName>
</protein>
<comment type="catalytic activity">
    <reaction evidence="1">
        <text>a uridine in RNA = a pseudouridine in RNA</text>
        <dbReference type="Rhea" id="RHEA:48348"/>
        <dbReference type="Rhea" id="RHEA-COMP:12068"/>
        <dbReference type="Rhea" id="RHEA-COMP:12069"/>
        <dbReference type="ChEBI" id="CHEBI:65314"/>
        <dbReference type="ChEBI" id="CHEBI:65315"/>
    </reaction>
</comment>
<dbReference type="GO" id="GO:0120159">
    <property type="term" value="F:rRNA pseudouridine synthase activity"/>
    <property type="evidence" value="ECO:0007669"/>
    <property type="project" value="UniProtKB-ARBA"/>
</dbReference>
<feature type="compositionally biased region" description="Basic and acidic residues" evidence="7">
    <location>
        <begin position="1"/>
        <end position="14"/>
    </location>
</feature>
<dbReference type="Gene3D" id="3.30.70.580">
    <property type="entry name" value="Pseudouridine synthase I, catalytic domain, N-terminal subdomain"/>
    <property type="match status" value="1"/>
</dbReference>
<evidence type="ECO:0000313" key="10">
    <source>
        <dbReference type="Proteomes" id="UP000538147"/>
    </source>
</evidence>
<dbReference type="InterPro" id="IPR002942">
    <property type="entry name" value="S4_RNA-bd"/>
</dbReference>
<dbReference type="EC" id="5.4.99.-" evidence="6"/>
<dbReference type="Pfam" id="PF00849">
    <property type="entry name" value="PseudoU_synth_2"/>
    <property type="match status" value="1"/>
</dbReference>
<dbReference type="InterPro" id="IPR042092">
    <property type="entry name" value="PsdUridine_s_RsuA/RluB/E/F_cat"/>
</dbReference>
<reference evidence="9 10" key="1">
    <citation type="submission" date="2020-08" db="EMBL/GenBank/DDBJ databases">
        <title>Genomic Encyclopedia of Type Strains, Phase IV (KMG-IV): sequencing the most valuable type-strain genomes for metagenomic binning, comparative biology and taxonomic classification.</title>
        <authorList>
            <person name="Goeker M."/>
        </authorList>
    </citation>
    <scope>NUCLEOTIDE SEQUENCE [LARGE SCALE GENOMIC DNA]</scope>
    <source>
        <strain evidence="9 10">DSM 102189</strain>
    </source>
</reference>
<keyword evidence="4 6" id="KW-0413">Isomerase</keyword>
<dbReference type="GO" id="GO:0003723">
    <property type="term" value="F:RNA binding"/>
    <property type="evidence" value="ECO:0007669"/>
    <property type="project" value="UniProtKB-KW"/>
</dbReference>
<evidence type="ECO:0000256" key="6">
    <source>
        <dbReference type="RuleBase" id="RU003887"/>
    </source>
</evidence>
<dbReference type="NCBIfam" id="TIGR00093">
    <property type="entry name" value="pseudouridine synthase"/>
    <property type="match status" value="1"/>
</dbReference>
<dbReference type="EMBL" id="JACIIV010000005">
    <property type="protein sequence ID" value="MBB6226720.1"/>
    <property type="molecule type" value="Genomic_DNA"/>
</dbReference>
<dbReference type="InterPro" id="IPR050343">
    <property type="entry name" value="RsuA_PseudoU_synthase"/>
</dbReference>
<feature type="compositionally biased region" description="Basic and acidic residues" evidence="7">
    <location>
        <begin position="33"/>
        <end position="44"/>
    </location>
</feature>
<dbReference type="GO" id="GO:0000455">
    <property type="term" value="P:enzyme-directed rRNA pseudouridine synthesis"/>
    <property type="evidence" value="ECO:0007669"/>
    <property type="project" value="UniProtKB-ARBA"/>
</dbReference>
<feature type="compositionally biased region" description="Low complexity" evidence="7">
    <location>
        <begin position="161"/>
        <end position="182"/>
    </location>
</feature>
<feature type="region of interest" description="Disordered" evidence="7">
    <location>
        <begin position="1"/>
        <end position="217"/>
    </location>
</feature>
<dbReference type="CDD" id="cd00165">
    <property type="entry name" value="S4"/>
    <property type="match status" value="1"/>
</dbReference>
<comment type="caution">
    <text evidence="9">The sequence shown here is derived from an EMBL/GenBank/DDBJ whole genome shotgun (WGS) entry which is preliminary data.</text>
</comment>
<dbReference type="Gene3D" id="3.10.290.10">
    <property type="entry name" value="RNA-binding S4 domain"/>
    <property type="match status" value="1"/>
</dbReference>
<dbReference type="PROSITE" id="PS01149">
    <property type="entry name" value="PSI_RSU"/>
    <property type="match status" value="1"/>
</dbReference>
<sequence>MRPPKKPSDSDRPAPRSATRPATRTGSSRPPRPPRDSGDGESRPKRATKAPPEGATNRAARRFAARADGPAEAPKRSDRTRPGRPERAATSDRPRTERPRTERPRTERPQRPEGPARPARPERPRTERPRTERPDRTDRPVRPARAGMPGRPGFALHNRPEAAAADAAANPGRRNNPATRPARPAPRRPDTRPADTPRDRAPARAAAPRPPESVEPQRIARLLARAGVASRRDIEKMITEGRIALHGEVITTPATIVSGLMGITVNGLTIDSIEPSRIFRFHKPAGVLTTARDPGGRPTIFDVLPPGLPRLVPVGRLDMNTEGLLLLTTDGGLKRALELPSSGVPRAYRVRAYGEIHQRTLESLIDGLTIEGTVYGPIDAGIERRTGRNLWISMMLTEGKNREIRRVLEFLGLQVSRLIRISYGPIELGDLGPREVDEVPAQLVGQLMNQLKRGPNS</sequence>
<dbReference type="InterPro" id="IPR006145">
    <property type="entry name" value="PsdUridine_synth_RsuA/RluA"/>
</dbReference>
<evidence type="ECO:0000313" key="9">
    <source>
        <dbReference type="EMBL" id="MBB6226720.1"/>
    </source>
</evidence>
<dbReference type="InterPro" id="IPR000748">
    <property type="entry name" value="PsdUridine_synth_RsuA/RluB/E/F"/>
</dbReference>
<feature type="compositionally biased region" description="Low complexity" evidence="7">
    <location>
        <begin position="15"/>
        <end position="29"/>
    </location>
</feature>